<organism evidence="1 2">
    <name type="scientific">Blattamonas nauphoetae</name>
    <dbReference type="NCBI Taxonomy" id="2049346"/>
    <lineage>
        <taxon>Eukaryota</taxon>
        <taxon>Metamonada</taxon>
        <taxon>Preaxostyla</taxon>
        <taxon>Oxymonadida</taxon>
        <taxon>Blattamonas</taxon>
    </lineage>
</organism>
<reference evidence="1 2" key="1">
    <citation type="journal article" date="2022" name="bioRxiv">
        <title>Genomics of Preaxostyla Flagellates Illuminates Evolutionary Transitions and the Path Towards Mitochondrial Loss.</title>
        <authorList>
            <person name="Novak L.V.F."/>
            <person name="Treitli S.C."/>
            <person name="Pyrih J."/>
            <person name="Halakuc P."/>
            <person name="Pipaliya S.V."/>
            <person name="Vacek V."/>
            <person name="Brzon O."/>
            <person name="Soukal P."/>
            <person name="Eme L."/>
            <person name="Dacks J.B."/>
            <person name="Karnkowska A."/>
            <person name="Elias M."/>
            <person name="Hampl V."/>
        </authorList>
    </citation>
    <scope>NUCLEOTIDE SEQUENCE [LARGE SCALE GENOMIC DNA]</scope>
    <source>
        <strain evidence="1">NAU3</strain>
        <tissue evidence="1">Gut</tissue>
    </source>
</reference>
<name>A0ABQ9WZG8_9EUKA</name>
<proteinExistence type="predicted"/>
<dbReference type="Proteomes" id="UP001281761">
    <property type="component" value="Unassembled WGS sequence"/>
</dbReference>
<accession>A0ABQ9WZG8</accession>
<comment type="caution">
    <text evidence="1">The sequence shown here is derived from an EMBL/GenBank/DDBJ whole genome shotgun (WGS) entry which is preliminary data.</text>
</comment>
<protein>
    <submittedName>
        <fullName evidence="1">Uncharacterized protein</fullName>
    </submittedName>
</protein>
<dbReference type="EMBL" id="JARBJD010000281">
    <property type="protein sequence ID" value="KAK2944865.1"/>
    <property type="molecule type" value="Genomic_DNA"/>
</dbReference>
<keyword evidence="2" id="KW-1185">Reference proteome</keyword>
<evidence type="ECO:0000313" key="2">
    <source>
        <dbReference type="Proteomes" id="UP001281761"/>
    </source>
</evidence>
<sequence length="338" mass="37079">MWIIISGENLVPDSRFTLTLNHSFTVDGVMVSSSEGRSEEVKLGFPESLSFSSKFRVTDVSNSEGDTIPSKEIEITTPSKPTELTLFVCSDVSGTSEQNSGTEASSCLLIERAWEIAEILLISKTKMEIVESAEQSSMLEVSSTRSTLSLVIVIVVCVHLCRERDCFQPNLFNLLRFLLSQTYSCASSCSDPSPNQFHTHLRGSEQWDQVSPQQVVEGWYYVGEVFMKDVVEMGYDRGKNELVATTIARLSTPTRVSFFLANFLPGRCTSTARDVVRSSKPFCAVPIPDLIVGAGCLLDRVRVTTRHTDVAATLKPSETCGGGNGRRITCSADSADEI</sequence>
<evidence type="ECO:0000313" key="1">
    <source>
        <dbReference type="EMBL" id="KAK2944865.1"/>
    </source>
</evidence>
<gene>
    <name evidence="1" type="ORF">BLNAU_20208</name>
</gene>